<accession>A0A0J8QRZ7</accession>
<evidence type="ECO:0000313" key="3">
    <source>
        <dbReference type="Proteomes" id="UP000054559"/>
    </source>
</evidence>
<evidence type="ECO:0000256" key="1">
    <source>
        <dbReference type="SAM" id="MobiDB-lite"/>
    </source>
</evidence>
<feature type="region of interest" description="Disordered" evidence="1">
    <location>
        <begin position="34"/>
        <end position="74"/>
    </location>
</feature>
<sequence length="151" mass="17165">MSEDELRLRRRNGRIRFRTQFKLANMNELKSAARFPRDASVAASRENEPEQRVPGRDMSAQPSSRPVPCTRKVPRSYQKRLRASYVRSVGVTHWPISSVNGGVSHSSGSTPLALYLIRDSYEVGVPNQEKREGIFSPTTRRTAIRPAEELR</sequence>
<dbReference type="AlphaFoldDB" id="A0A0J8QRZ7"/>
<reference evidence="3" key="1">
    <citation type="journal article" date="2010" name="Genome Res.">
        <title>Population genomic sequencing of Coccidioides fungi reveals recent hybridization and transposon control.</title>
        <authorList>
            <person name="Neafsey D.E."/>
            <person name="Barker B.M."/>
            <person name="Sharpton T.J."/>
            <person name="Stajich J.E."/>
            <person name="Park D.J."/>
            <person name="Whiston E."/>
            <person name="Hung C.-Y."/>
            <person name="McMahan C."/>
            <person name="White J."/>
            <person name="Sykes S."/>
            <person name="Heiman D."/>
            <person name="Young S."/>
            <person name="Zeng Q."/>
            <person name="Abouelleil A."/>
            <person name="Aftuck L."/>
            <person name="Bessette D."/>
            <person name="Brown A."/>
            <person name="FitzGerald M."/>
            <person name="Lui A."/>
            <person name="Macdonald J.P."/>
            <person name="Priest M."/>
            <person name="Orbach M.J."/>
            <person name="Galgiani J.N."/>
            <person name="Kirkland T.N."/>
            <person name="Cole G.T."/>
            <person name="Birren B.W."/>
            <person name="Henn M.R."/>
            <person name="Taylor J.W."/>
            <person name="Rounsley S.D."/>
        </authorList>
    </citation>
    <scope>NUCLEOTIDE SEQUENCE [LARGE SCALE GENOMIC DNA]</scope>
    <source>
        <strain evidence="3">RMSCC 3703</strain>
    </source>
</reference>
<feature type="region of interest" description="Disordered" evidence="1">
    <location>
        <begin position="128"/>
        <end position="151"/>
    </location>
</feature>
<dbReference type="Proteomes" id="UP000054559">
    <property type="component" value="Unassembled WGS sequence"/>
</dbReference>
<feature type="compositionally biased region" description="Basic and acidic residues" evidence="1">
    <location>
        <begin position="45"/>
        <end position="55"/>
    </location>
</feature>
<gene>
    <name evidence="2" type="ORF">CISG_10271</name>
</gene>
<dbReference type="EMBL" id="DS268271">
    <property type="protein sequence ID" value="KMU74018.1"/>
    <property type="molecule type" value="Genomic_DNA"/>
</dbReference>
<proteinExistence type="predicted"/>
<organism evidence="2 3">
    <name type="scientific">Coccidioides immitis RMSCC 3703</name>
    <dbReference type="NCBI Taxonomy" id="454286"/>
    <lineage>
        <taxon>Eukaryota</taxon>
        <taxon>Fungi</taxon>
        <taxon>Dikarya</taxon>
        <taxon>Ascomycota</taxon>
        <taxon>Pezizomycotina</taxon>
        <taxon>Eurotiomycetes</taxon>
        <taxon>Eurotiomycetidae</taxon>
        <taxon>Onygenales</taxon>
        <taxon>Onygenaceae</taxon>
        <taxon>Coccidioides</taxon>
    </lineage>
</organism>
<evidence type="ECO:0000313" key="2">
    <source>
        <dbReference type="EMBL" id="KMU74018.1"/>
    </source>
</evidence>
<protein>
    <submittedName>
        <fullName evidence="2">Uncharacterized protein</fullName>
    </submittedName>
</protein>
<name>A0A0J8QRZ7_COCIT</name>